<organism evidence="1 2">
    <name type="scientific">Alkalicoccus daliensis</name>
    <dbReference type="NCBI Taxonomy" id="745820"/>
    <lineage>
        <taxon>Bacteria</taxon>
        <taxon>Bacillati</taxon>
        <taxon>Bacillota</taxon>
        <taxon>Bacilli</taxon>
        <taxon>Bacillales</taxon>
        <taxon>Bacillaceae</taxon>
        <taxon>Alkalicoccus</taxon>
    </lineage>
</organism>
<reference evidence="2" key="1">
    <citation type="submission" date="2016-10" db="EMBL/GenBank/DDBJ databases">
        <authorList>
            <person name="Varghese N."/>
            <person name="Submissions S."/>
        </authorList>
    </citation>
    <scope>NUCLEOTIDE SEQUENCE [LARGE SCALE GENOMIC DNA]</scope>
    <source>
        <strain evidence="2">CGMCC 1.10369</strain>
    </source>
</reference>
<keyword evidence="2" id="KW-1185">Reference proteome</keyword>
<evidence type="ECO:0000313" key="1">
    <source>
        <dbReference type="EMBL" id="SDO05647.1"/>
    </source>
</evidence>
<dbReference type="STRING" id="745820.SAMN04488053_10689"/>
<protein>
    <submittedName>
        <fullName evidence="1">Uncharacterized protein</fullName>
    </submittedName>
</protein>
<dbReference type="Proteomes" id="UP000198778">
    <property type="component" value="Unassembled WGS sequence"/>
</dbReference>
<proteinExistence type="predicted"/>
<sequence>MVFTEGMIKSMKRDKKRIQTVVEMSAVISSVSETIKETFYVHIIMNRTGTEPEIVIINGLDMLSPVEDEITPEEMNAYFNAFEVYKEFMPQIQEFYDGGGSYFLRRQWLL</sequence>
<dbReference type="RefSeq" id="WP_090842993.1">
    <property type="nucleotide sequence ID" value="NZ_FNIL01000006.1"/>
</dbReference>
<name>A0A1H0GFE1_9BACI</name>
<gene>
    <name evidence="1" type="ORF">SAMN04488053_10689</name>
</gene>
<evidence type="ECO:0000313" key="2">
    <source>
        <dbReference type="Proteomes" id="UP000198778"/>
    </source>
</evidence>
<dbReference type="EMBL" id="FNIL01000006">
    <property type="protein sequence ID" value="SDO05647.1"/>
    <property type="molecule type" value="Genomic_DNA"/>
</dbReference>
<dbReference type="AlphaFoldDB" id="A0A1H0GFE1"/>
<accession>A0A1H0GFE1</accession>